<reference evidence="2" key="1">
    <citation type="submission" date="2020-10" db="EMBL/GenBank/DDBJ databases">
        <authorList>
            <person name="Gilroy R."/>
        </authorList>
    </citation>
    <scope>NUCLEOTIDE SEQUENCE</scope>
    <source>
        <strain evidence="2">CHK195-11698</strain>
    </source>
</reference>
<dbReference type="EMBL" id="DVMJ01000002">
    <property type="protein sequence ID" value="HIU12495.1"/>
    <property type="molecule type" value="Genomic_DNA"/>
</dbReference>
<name>A0A9D1HL37_9FIRM</name>
<gene>
    <name evidence="2" type="ORF">IAD15_00240</name>
</gene>
<proteinExistence type="predicted"/>
<dbReference type="Proteomes" id="UP000824175">
    <property type="component" value="Unassembled WGS sequence"/>
</dbReference>
<dbReference type="AlphaFoldDB" id="A0A9D1HL37"/>
<organism evidence="2 3">
    <name type="scientific">Candidatus Fimiplasma intestinipullorum</name>
    <dbReference type="NCBI Taxonomy" id="2840825"/>
    <lineage>
        <taxon>Bacteria</taxon>
        <taxon>Bacillati</taxon>
        <taxon>Bacillota</taxon>
        <taxon>Clostridia</taxon>
        <taxon>Eubacteriales</taxon>
        <taxon>Candidatus Fimiplasma</taxon>
    </lineage>
</organism>
<sequence>MKQKQKWIIVGVSLLVVIVGLIAYWRIDQYVPESIRARIDFYDAYRDQIHIYETTDTGVKDITEAFFEEQDWNFKLKNYKNISEQLFNDRYVINVSAVERQYLQMLEKLRSH</sequence>
<evidence type="ECO:0000313" key="3">
    <source>
        <dbReference type="Proteomes" id="UP000824175"/>
    </source>
</evidence>
<keyword evidence="1" id="KW-0472">Membrane</keyword>
<feature type="transmembrane region" description="Helical" evidence="1">
    <location>
        <begin position="7"/>
        <end position="27"/>
    </location>
</feature>
<evidence type="ECO:0000313" key="2">
    <source>
        <dbReference type="EMBL" id="HIU12495.1"/>
    </source>
</evidence>
<accession>A0A9D1HL37</accession>
<protein>
    <submittedName>
        <fullName evidence="2">Uncharacterized protein</fullName>
    </submittedName>
</protein>
<reference evidence="2" key="2">
    <citation type="journal article" date="2021" name="PeerJ">
        <title>Extensive microbial diversity within the chicken gut microbiome revealed by metagenomics and culture.</title>
        <authorList>
            <person name="Gilroy R."/>
            <person name="Ravi A."/>
            <person name="Getino M."/>
            <person name="Pursley I."/>
            <person name="Horton D.L."/>
            <person name="Alikhan N.F."/>
            <person name="Baker D."/>
            <person name="Gharbi K."/>
            <person name="Hall N."/>
            <person name="Watson M."/>
            <person name="Adriaenssens E.M."/>
            <person name="Foster-Nyarko E."/>
            <person name="Jarju S."/>
            <person name="Secka A."/>
            <person name="Antonio M."/>
            <person name="Oren A."/>
            <person name="Chaudhuri R.R."/>
            <person name="La Ragione R."/>
            <person name="Hildebrand F."/>
            <person name="Pallen M.J."/>
        </authorList>
    </citation>
    <scope>NUCLEOTIDE SEQUENCE</scope>
    <source>
        <strain evidence="2">CHK195-11698</strain>
    </source>
</reference>
<keyword evidence="1" id="KW-0812">Transmembrane</keyword>
<evidence type="ECO:0000256" key="1">
    <source>
        <dbReference type="SAM" id="Phobius"/>
    </source>
</evidence>
<keyword evidence="1" id="KW-1133">Transmembrane helix</keyword>
<comment type="caution">
    <text evidence="2">The sequence shown here is derived from an EMBL/GenBank/DDBJ whole genome shotgun (WGS) entry which is preliminary data.</text>
</comment>